<evidence type="ECO:0000313" key="7">
    <source>
        <dbReference type="Proteomes" id="UP001642540"/>
    </source>
</evidence>
<feature type="domain" description="PINIT" evidence="5">
    <location>
        <begin position="95"/>
        <end position="236"/>
    </location>
</feature>
<evidence type="ECO:0000256" key="2">
    <source>
        <dbReference type="ARBA" id="ARBA00005383"/>
    </source>
</evidence>
<dbReference type="PANTHER" id="PTHR10782:SF4">
    <property type="entry name" value="TONALLI, ISOFORM E"/>
    <property type="match status" value="1"/>
</dbReference>
<comment type="pathway">
    <text evidence="1">Protein modification; protein sumoylation.</text>
</comment>
<reference evidence="6 7" key="1">
    <citation type="submission" date="2024-08" db="EMBL/GenBank/DDBJ databases">
        <authorList>
            <person name="Cucini C."/>
            <person name="Frati F."/>
        </authorList>
    </citation>
    <scope>NUCLEOTIDE SEQUENCE [LARGE SCALE GENOMIC DNA]</scope>
</reference>
<accession>A0ABP1R4B6</accession>
<evidence type="ECO:0000256" key="4">
    <source>
        <dbReference type="ARBA" id="ARBA00022786"/>
    </source>
</evidence>
<evidence type="ECO:0000259" key="5">
    <source>
        <dbReference type="PROSITE" id="PS51466"/>
    </source>
</evidence>
<evidence type="ECO:0000256" key="1">
    <source>
        <dbReference type="ARBA" id="ARBA00004718"/>
    </source>
</evidence>
<dbReference type="Gene3D" id="3.30.40.10">
    <property type="entry name" value="Zinc/RING finger domain, C3HC4 (zinc finger)"/>
    <property type="match status" value="1"/>
</dbReference>
<dbReference type="Gene3D" id="2.60.120.780">
    <property type="entry name" value="PINIT domain"/>
    <property type="match status" value="1"/>
</dbReference>
<proteinExistence type="inferred from homology"/>
<comment type="similarity">
    <text evidence="2">Belongs to the PIAS family.</text>
</comment>
<sequence>MSSNTVVPFTEEQVELFDTTELQAVVLKAVTDKVFRLGKEKLQEYARLINSRKRKRDTTSAPALYSVAEQVSVSTRVLSQRVSEHGFDFEPETELTMTDLKRSQQSLLPLPFYELRYHIVKPTMALLTGEAEHRMHMFTKCFFLRSRAALEYEYDIATEILLRIWALNKAEDHDDSNPEGLRLKVNDRVVSVPTNVKAINIDRYVDPIKGTRVHCTWPVNDTPLDYAFAVVMVSKRPIRQLLGAIKAKGVLPRSETGKLKTSTRCSITQKRLHSPCRAVTCTNCPAFNLEAFLLSHESRRYGTFKCVTCKATIKLKDLRMCV</sequence>
<dbReference type="InterPro" id="IPR023321">
    <property type="entry name" value="PINIT"/>
</dbReference>
<evidence type="ECO:0000256" key="3">
    <source>
        <dbReference type="ARBA" id="ARBA00022679"/>
    </source>
</evidence>
<dbReference type="InterPro" id="IPR013083">
    <property type="entry name" value="Znf_RING/FYVE/PHD"/>
</dbReference>
<organism evidence="6 7">
    <name type="scientific">Orchesella dallaii</name>
    <dbReference type="NCBI Taxonomy" id="48710"/>
    <lineage>
        <taxon>Eukaryota</taxon>
        <taxon>Metazoa</taxon>
        <taxon>Ecdysozoa</taxon>
        <taxon>Arthropoda</taxon>
        <taxon>Hexapoda</taxon>
        <taxon>Collembola</taxon>
        <taxon>Entomobryomorpha</taxon>
        <taxon>Entomobryoidea</taxon>
        <taxon>Orchesellidae</taxon>
        <taxon>Orchesellinae</taxon>
        <taxon>Orchesella</taxon>
    </lineage>
</organism>
<keyword evidence="7" id="KW-1185">Reference proteome</keyword>
<dbReference type="Proteomes" id="UP001642540">
    <property type="component" value="Unassembled WGS sequence"/>
</dbReference>
<keyword evidence="3" id="KW-0808">Transferase</keyword>
<dbReference type="InterPro" id="IPR038654">
    <property type="entry name" value="PINIT_sf"/>
</dbReference>
<gene>
    <name evidence="6" type="ORF">ODALV1_LOCUS17065</name>
</gene>
<dbReference type="PROSITE" id="PS51466">
    <property type="entry name" value="PINIT"/>
    <property type="match status" value="1"/>
</dbReference>
<keyword evidence="4" id="KW-0833">Ubl conjugation pathway</keyword>
<dbReference type="PANTHER" id="PTHR10782">
    <property type="entry name" value="ZINC FINGER MIZ DOMAIN-CONTAINING PROTEIN"/>
    <property type="match status" value="1"/>
</dbReference>
<protein>
    <recommendedName>
        <fullName evidence="5">PINIT domain-containing protein</fullName>
    </recommendedName>
</protein>
<evidence type="ECO:0000313" key="6">
    <source>
        <dbReference type="EMBL" id="CAL8115906.1"/>
    </source>
</evidence>
<dbReference type="EMBL" id="CAXLJM020000051">
    <property type="protein sequence ID" value="CAL8115906.1"/>
    <property type="molecule type" value="Genomic_DNA"/>
</dbReference>
<name>A0ABP1R4B6_9HEXA</name>
<comment type="caution">
    <text evidence="6">The sequence shown here is derived from an EMBL/GenBank/DDBJ whole genome shotgun (WGS) entry which is preliminary data.</text>
</comment>